<dbReference type="RefSeq" id="WP_120644198.1">
    <property type="nucleotide sequence ID" value="NZ_RAWB01000143.1"/>
</dbReference>
<name>A0A3A8Q2C0_9BACT</name>
<dbReference type="AlphaFoldDB" id="A0A3A8Q2C0"/>
<feature type="region of interest" description="Disordered" evidence="1">
    <location>
        <begin position="1"/>
        <end position="30"/>
    </location>
</feature>
<evidence type="ECO:0000259" key="2">
    <source>
        <dbReference type="Pfam" id="PF13529"/>
    </source>
</evidence>
<keyword evidence="4" id="KW-1185">Reference proteome</keyword>
<evidence type="ECO:0000313" key="4">
    <source>
        <dbReference type="Proteomes" id="UP000272888"/>
    </source>
</evidence>
<dbReference type="Proteomes" id="UP000272888">
    <property type="component" value="Unassembled WGS sequence"/>
</dbReference>
<organism evidence="3 4">
    <name type="scientific">Corallococcus llansteffanensis</name>
    <dbReference type="NCBI Taxonomy" id="2316731"/>
    <lineage>
        <taxon>Bacteria</taxon>
        <taxon>Pseudomonadati</taxon>
        <taxon>Myxococcota</taxon>
        <taxon>Myxococcia</taxon>
        <taxon>Myxococcales</taxon>
        <taxon>Cystobacterineae</taxon>
        <taxon>Myxococcaceae</taxon>
        <taxon>Corallococcus</taxon>
    </lineage>
</organism>
<gene>
    <name evidence="3" type="ORF">D7V93_15720</name>
</gene>
<dbReference type="Gene3D" id="3.90.70.10">
    <property type="entry name" value="Cysteine proteinases"/>
    <property type="match status" value="1"/>
</dbReference>
<dbReference type="InterPro" id="IPR039564">
    <property type="entry name" value="Peptidase_C39-like"/>
</dbReference>
<dbReference type="Pfam" id="PF13529">
    <property type="entry name" value="Peptidase_C39_2"/>
    <property type="match status" value="1"/>
</dbReference>
<proteinExistence type="predicted"/>
<evidence type="ECO:0000313" key="3">
    <source>
        <dbReference type="EMBL" id="RKH59012.1"/>
    </source>
</evidence>
<feature type="domain" description="Peptidase C39-like" evidence="2">
    <location>
        <begin position="173"/>
        <end position="315"/>
    </location>
</feature>
<comment type="caution">
    <text evidence="3">The sequence shown here is derived from an EMBL/GenBank/DDBJ whole genome shotgun (WGS) entry which is preliminary data.</text>
</comment>
<reference evidence="4" key="1">
    <citation type="submission" date="2018-09" db="EMBL/GenBank/DDBJ databases">
        <authorList>
            <person name="Livingstone P.G."/>
            <person name="Whitworth D.E."/>
        </authorList>
    </citation>
    <scope>NUCLEOTIDE SEQUENCE [LARGE SCALE GENOMIC DNA]</scope>
    <source>
        <strain evidence="4">CA051B</strain>
    </source>
</reference>
<protein>
    <recommendedName>
        <fullName evidence="2">Peptidase C39-like domain-containing protein</fullName>
    </recommendedName>
</protein>
<evidence type="ECO:0000256" key="1">
    <source>
        <dbReference type="SAM" id="MobiDB-lite"/>
    </source>
</evidence>
<sequence length="355" mass="37622">MKIQRNLVTPKVSQSQPAQPPLSALSRPPAATLARDTFEQRPSTNSLKPRLEGAPLAESTVVSRYQGPEEAASGGRTVDNAVLQTFLAEHPEIKTAQDLINYSSAQKLNFQTLCNQLGVNDDELTASRTVNLSEYVYSGPVLAPNLQSTVTGANAFFITQFKTDTYNPDGGTSTRNCGPTSLAMALRAQGMMPEGLSPEQQIDYARGLMYPNAEGSMVEANGQQYRVLDQDGENTDISAVTAAAGSVGAGGSQATGWGALDDALASGKTVVCPGNVGSEWSASFPNPSAYHLEGDGHFMAVLGRTEDGKYLVADPLYPDGVVEMTRAQLEPFFRLNTSQDPVFAAIGPDIDPAIG</sequence>
<accession>A0A3A8Q2C0</accession>
<feature type="compositionally biased region" description="Low complexity" evidence="1">
    <location>
        <begin position="21"/>
        <end position="30"/>
    </location>
</feature>
<dbReference type="EMBL" id="RAWB01000143">
    <property type="protein sequence ID" value="RKH59012.1"/>
    <property type="molecule type" value="Genomic_DNA"/>
</dbReference>